<reference evidence="2" key="2">
    <citation type="submission" date="2017-01" db="EMBL/GenBank/DDBJ databases">
        <title>Genome sequencing and annotation of Geobacillus sp. 1017, a Hydrocarbon-Oxidizing Thermophilic Bacterium Isolated from a Heavy Oil Reservoir (China).</title>
        <authorList>
            <person name="Kadnikov V.V."/>
            <person name="Mardanov A.V."/>
            <person name="Poltaraus A.B."/>
            <person name="Sokolova D.S."/>
            <person name="Semenova E.M."/>
            <person name="Ravin N.V."/>
            <person name="Tourova T.P."/>
            <person name="Nazina T.N."/>
        </authorList>
    </citation>
    <scope>NUCLEOTIDE SEQUENCE [LARGE SCALE GENOMIC DNA]</scope>
    <source>
        <strain evidence="2">1017</strain>
    </source>
</reference>
<accession>A0A1Q5SWX5</accession>
<name>A0A1Q5SWX5_9BACL</name>
<dbReference type="AlphaFoldDB" id="A0A1Q5SWX5"/>
<dbReference type="Proteomes" id="UP000186030">
    <property type="component" value="Unassembled WGS sequence"/>
</dbReference>
<organism evidence="1 2">
    <name type="scientific">Geobacillus proteiniphilus</name>
    <dbReference type="NCBI Taxonomy" id="860353"/>
    <lineage>
        <taxon>Bacteria</taxon>
        <taxon>Bacillati</taxon>
        <taxon>Bacillota</taxon>
        <taxon>Bacilli</taxon>
        <taxon>Bacillales</taxon>
        <taxon>Anoxybacillaceae</taxon>
        <taxon>Geobacillus</taxon>
    </lineage>
</organism>
<dbReference type="EMBL" id="MQMG01000030">
    <property type="protein sequence ID" value="OKO92484.1"/>
    <property type="molecule type" value="Genomic_DNA"/>
</dbReference>
<evidence type="ECO:0000313" key="1">
    <source>
        <dbReference type="EMBL" id="OKO92484.1"/>
    </source>
</evidence>
<reference evidence="1 2" key="1">
    <citation type="submission" date="2016-11" db="EMBL/GenBank/DDBJ databases">
        <authorList>
            <person name="Kadnikov V."/>
            <person name="Nazina T."/>
        </authorList>
    </citation>
    <scope>NUCLEOTIDE SEQUENCE [LARGE SCALE GENOMIC DNA]</scope>
    <source>
        <strain evidence="1 2">1017</strain>
    </source>
</reference>
<gene>
    <name evidence="1" type="ORF">BRO54_2387</name>
</gene>
<sequence length="47" mass="5169">MVLRLPLQLPACPALCPVDPFLPPPLCSPSPSSMDSRPFALRFDVYL</sequence>
<comment type="caution">
    <text evidence="1">The sequence shown here is derived from an EMBL/GenBank/DDBJ whole genome shotgun (WGS) entry which is preliminary data.</text>
</comment>
<protein>
    <submittedName>
        <fullName evidence="1">Uncharacterized protein</fullName>
    </submittedName>
</protein>
<proteinExistence type="predicted"/>
<evidence type="ECO:0000313" key="2">
    <source>
        <dbReference type="Proteomes" id="UP000186030"/>
    </source>
</evidence>